<evidence type="ECO:0000313" key="3">
    <source>
        <dbReference type="EMBL" id="OIQ77241.1"/>
    </source>
</evidence>
<gene>
    <name evidence="3" type="ORF">GALL_410650</name>
</gene>
<evidence type="ECO:0008006" key="4">
    <source>
        <dbReference type="Google" id="ProtNLM"/>
    </source>
</evidence>
<name>A0A1J5Q0J2_9ZZZZ</name>
<proteinExistence type="inferred from homology"/>
<accession>A0A1J5Q0J2</accession>
<keyword evidence="2" id="KW-0732">Signal</keyword>
<dbReference type="AlphaFoldDB" id="A0A1J5Q0J2"/>
<evidence type="ECO:0000256" key="1">
    <source>
        <dbReference type="ARBA" id="ARBA00005445"/>
    </source>
</evidence>
<comment type="caution">
    <text evidence="3">The sequence shown here is derived from an EMBL/GenBank/DDBJ whole genome shotgun (WGS) entry which is preliminary data.</text>
</comment>
<dbReference type="InterPro" id="IPR021884">
    <property type="entry name" value="Ice-bd_prot"/>
</dbReference>
<evidence type="ECO:0000256" key="2">
    <source>
        <dbReference type="ARBA" id="ARBA00022729"/>
    </source>
</evidence>
<sequence>MPKNVFWQVGSAATINAGGGGTMVGTIIAQDGVTFSTAGNVNIVTLNGRALSLGASVTMVNTVINVPAP</sequence>
<protein>
    <recommendedName>
        <fullName evidence="4">DUF3494 domain-containing protein</fullName>
    </recommendedName>
</protein>
<organism evidence="3">
    <name type="scientific">mine drainage metagenome</name>
    <dbReference type="NCBI Taxonomy" id="410659"/>
    <lineage>
        <taxon>unclassified sequences</taxon>
        <taxon>metagenomes</taxon>
        <taxon>ecological metagenomes</taxon>
    </lineage>
</organism>
<dbReference type="EMBL" id="MLJW01001663">
    <property type="protein sequence ID" value="OIQ77241.1"/>
    <property type="molecule type" value="Genomic_DNA"/>
</dbReference>
<dbReference type="Pfam" id="PF11999">
    <property type="entry name" value="Ice_binding"/>
    <property type="match status" value="1"/>
</dbReference>
<reference evidence="3" key="1">
    <citation type="submission" date="2016-10" db="EMBL/GenBank/DDBJ databases">
        <title>Sequence of Gallionella enrichment culture.</title>
        <authorList>
            <person name="Poehlein A."/>
            <person name="Muehling M."/>
            <person name="Daniel R."/>
        </authorList>
    </citation>
    <scope>NUCLEOTIDE SEQUENCE</scope>
</reference>
<comment type="similarity">
    <text evidence="1">Belongs to the ice-binding protein family.</text>
</comment>